<keyword evidence="2" id="KW-0472">Membrane</keyword>
<feature type="transmembrane region" description="Helical" evidence="2">
    <location>
        <begin position="60"/>
        <end position="79"/>
    </location>
</feature>
<evidence type="ECO:0000256" key="2">
    <source>
        <dbReference type="SAM" id="Phobius"/>
    </source>
</evidence>
<protein>
    <submittedName>
        <fullName evidence="3">Uncharacterized protein</fullName>
    </submittedName>
</protein>
<reference evidence="3" key="1">
    <citation type="submission" date="2015-08" db="EMBL/GenBank/DDBJ databases">
        <authorList>
            <person name="Babu N.S."/>
            <person name="Beckwith C.J."/>
            <person name="Beseler K.G."/>
            <person name="Brison A."/>
            <person name="Carone J.V."/>
            <person name="Caskin T.P."/>
            <person name="Diamond M."/>
            <person name="Durham M.E."/>
            <person name="Foxe J.M."/>
            <person name="Go M."/>
            <person name="Henderson B.A."/>
            <person name="Jones I.B."/>
            <person name="McGettigan J.A."/>
            <person name="Micheletti S.J."/>
            <person name="Nasrallah M.E."/>
            <person name="Ortiz D."/>
            <person name="Piller C.R."/>
            <person name="Privatt S.R."/>
            <person name="Schneider S.L."/>
            <person name="Sharp S."/>
            <person name="Smith T.C."/>
            <person name="Stanton J.D."/>
            <person name="Ullery H.E."/>
            <person name="Wilson R.J."/>
            <person name="Serrano M.G."/>
            <person name="Buck G."/>
            <person name="Lee V."/>
            <person name="Wang Y."/>
            <person name="Carvalho R."/>
            <person name="Voegtly L."/>
            <person name="Shi R."/>
            <person name="Duckworth R."/>
            <person name="Johnson A."/>
            <person name="Loviza R."/>
            <person name="Walstead R."/>
            <person name="Shah Z."/>
            <person name="Kiflezghi M."/>
            <person name="Wade K."/>
            <person name="Ball S.L."/>
            <person name="Bradley K.W."/>
            <person name="Asai D.J."/>
            <person name="Bowman C.A."/>
            <person name="Russell D.A."/>
            <person name="Pope W.H."/>
            <person name="Jacobs-Sera D."/>
            <person name="Hendrix R.W."/>
            <person name="Hatfull G.F."/>
        </authorList>
    </citation>
    <scope>NUCLEOTIDE SEQUENCE</scope>
</reference>
<name>A0A2P2CG71_9ZZZZ</name>
<feature type="transmembrane region" description="Helical" evidence="2">
    <location>
        <begin position="91"/>
        <end position="110"/>
    </location>
</feature>
<keyword evidence="2" id="KW-0812">Transmembrane</keyword>
<proteinExistence type="predicted"/>
<gene>
    <name evidence="3" type="ORF">NOCA1240094</name>
</gene>
<dbReference type="AlphaFoldDB" id="A0A2P2CG71"/>
<evidence type="ECO:0000256" key="1">
    <source>
        <dbReference type="SAM" id="MobiDB-lite"/>
    </source>
</evidence>
<sequence>MNEHDNTYDSTRDADRDPSWDTDIYGPDEAAHAAPPAYDEPMVGPLDAPDKPSGFHPVNIGQLVMGVAFAGMVLVWALVQGDVVETDELRWLMPIPWLAAGAAGLAATVWPSRRSRAV</sequence>
<accession>A0A2P2CG71</accession>
<organism evidence="3">
    <name type="scientific">metagenome</name>
    <dbReference type="NCBI Taxonomy" id="256318"/>
    <lineage>
        <taxon>unclassified sequences</taxon>
        <taxon>metagenomes</taxon>
    </lineage>
</organism>
<keyword evidence="2" id="KW-1133">Transmembrane helix</keyword>
<feature type="region of interest" description="Disordered" evidence="1">
    <location>
        <begin position="1"/>
        <end position="51"/>
    </location>
</feature>
<feature type="compositionally biased region" description="Basic and acidic residues" evidence="1">
    <location>
        <begin position="1"/>
        <end position="19"/>
    </location>
</feature>
<evidence type="ECO:0000313" key="3">
    <source>
        <dbReference type="EMBL" id="CUR60984.1"/>
    </source>
</evidence>
<dbReference type="EMBL" id="CZKB01000017">
    <property type="protein sequence ID" value="CUR60984.1"/>
    <property type="molecule type" value="Genomic_DNA"/>
</dbReference>